<reference evidence="2" key="1">
    <citation type="submission" date="2016-03" db="EMBL/GenBank/DDBJ databases">
        <authorList>
            <person name="Ploux O."/>
        </authorList>
    </citation>
    <scope>NUCLEOTIDE SEQUENCE</scope>
    <source>
        <strain evidence="2">UC1</strain>
    </source>
</reference>
<dbReference type="Gene3D" id="2.60.40.2700">
    <property type="match status" value="4"/>
</dbReference>
<proteinExistence type="predicted"/>
<feature type="signal peptide" evidence="1">
    <location>
        <begin position="1"/>
        <end position="31"/>
    </location>
</feature>
<feature type="chain" id="PRO_5013391574" description="Alpha-amylase" evidence="1">
    <location>
        <begin position="32"/>
        <end position="656"/>
    </location>
</feature>
<evidence type="ECO:0000256" key="1">
    <source>
        <dbReference type="SAM" id="SignalP"/>
    </source>
</evidence>
<dbReference type="AlphaFoldDB" id="A0A1Y5P7W5"/>
<sequence>MRFTSRARALAVGISAVLVAGLLSVASPALAAGSGSGSVSGTVTFPAGLHAIDGSTAVNLYTADGTDPVASDDVEPDGTYRVIGLQPGTYRLQVTSDIPAIADEWWQSAVDYADATDIVVLGTDVPGVDITLDRGATVSGTVDGGYVAYGEAVAVAYRKDRVRGWVAESSGPITADGLYTIPGLRAGTYTLSFTDVGWQEFDEDGTEYSQWKEWWNDQPGIGTASEFDVSVADTLTGYDADLDTVGDAYSWPTISGVAQVGQTLTAAAGVWAPGTALEYQWYADDELISGAVGTKLVLTPAHRGLRIVVAVWGRTGPTTWEVKDSDPTDEVSTNVLTAATPTISGSLAYGSIVTAKPGVWTAGATLSYQWYANGRAISGATAASFKLGTAQKGVTLAVKVTGKKTGFITASRTSTTTAKVATAGTPTVTGRASVGSTLTAKPGTWTSGTTFSYRWYADGVAITDATRSTFTITKSQMGKAITVKVAGRKSGYATVAKASAATPRVPRVGTPTIAGRTYQTLTLTANTGTWSSGTSFSYQWYADGRALTNATKSTLTLSNGHIGKRITVKVTGRKSGYTTISKISAATAVVKSGTSRPASKDNCPSAYPVKGNQTTRHTTDWIYHVPGGRYYAVTDPEQCFVTPRAAELAGYRASRE</sequence>
<dbReference type="RefSeq" id="WP_295576683.1">
    <property type="nucleotide sequence ID" value="NZ_FLQR01000008.1"/>
</dbReference>
<evidence type="ECO:0008006" key="3">
    <source>
        <dbReference type="Google" id="ProtNLM"/>
    </source>
</evidence>
<organism evidence="2">
    <name type="scientific">uncultured Microbacterium sp</name>
    <dbReference type="NCBI Taxonomy" id="191216"/>
    <lineage>
        <taxon>Bacteria</taxon>
        <taxon>Bacillati</taxon>
        <taxon>Actinomycetota</taxon>
        <taxon>Actinomycetes</taxon>
        <taxon>Micrococcales</taxon>
        <taxon>Microbacteriaceae</taxon>
        <taxon>Microbacterium</taxon>
        <taxon>environmental samples</taxon>
    </lineage>
</organism>
<keyword evidence="1" id="KW-0732">Signal</keyword>
<protein>
    <recommendedName>
        <fullName evidence="3">Alpha-amylase</fullName>
    </recommendedName>
</protein>
<dbReference type="EMBL" id="FLQR01000008">
    <property type="protein sequence ID" value="SBS73600.1"/>
    <property type="molecule type" value="Genomic_DNA"/>
</dbReference>
<evidence type="ECO:0000313" key="2">
    <source>
        <dbReference type="EMBL" id="SBS73600.1"/>
    </source>
</evidence>
<dbReference type="Gene3D" id="2.60.40.1120">
    <property type="entry name" value="Carboxypeptidase-like, regulatory domain"/>
    <property type="match status" value="2"/>
</dbReference>
<gene>
    <name evidence="2" type="ORF">MIPYR_40261</name>
</gene>
<accession>A0A1Y5P7W5</accession>
<name>A0A1Y5P7W5_9MICO</name>